<organism evidence="2 3">
    <name type="scientific">Pinctada imbricata</name>
    <name type="common">Atlantic pearl-oyster</name>
    <name type="synonym">Pinctada martensii</name>
    <dbReference type="NCBI Taxonomy" id="66713"/>
    <lineage>
        <taxon>Eukaryota</taxon>
        <taxon>Metazoa</taxon>
        <taxon>Spiralia</taxon>
        <taxon>Lophotrochozoa</taxon>
        <taxon>Mollusca</taxon>
        <taxon>Bivalvia</taxon>
        <taxon>Autobranchia</taxon>
        <taxon>Pteriomorphia</taxon>
        <taxon>Pterioida</taxon>
        <taxon>Pterioidea</taxon>
        <taxon>Pteriidae</taxon>
        <taxon>Pinctada</taxon>
    </lineage>
</organism>
<keyword evidence="3" id="KW-1185">Reference proteome</keyword>
<dbReference type="AlphaFoldDB" id="A0AA88Y115"/>
<reference evidence="2" key="1">
    <citation type="submission" date="2019-08" db="EMBL/GenBank/DDBJ databases">
        <title>The improved chromosome-level genome for the pearl oyster Pinctada fucata martensii using PacBio sequencing and Hi-C.</title>
        <authorList>
            <person name="Zheng Z."/>
        </authorList>
    </citation>
    <scope>NUCLEOTIDE SEQUENCE</scope>
    <source>
        <strain evidence="2">ZZ-2019</strain>
        <tissue evidence="2">Adductor muscle</tissue>
    </source>
</reference>
<feature type="compositionally biased region" description="Polar residues" evidence="1">
    <location>
        <begin position="391"/>
        <end position="407"/>
    </location>
</feature>
<feature type="compositionally biased region" description="Polar residues" evidence="1">
    <location>
        <begin position="306"/>
        <end position="328"/>
    </location>
</feature>
<feature type="compositionally biased region" description="Low complexity" evidence="1">
    <location>
        <begin position="408"/>
        <end position="437"/>
    </location>
</feature>
<feature type="region of interest" description="Disordered" evidence="1">
    <location>
        <begin position="1"/>
        <end position="63"/>
    </location>
</feature>
<feature type="region of interest" description="Disordered" evidence="1">
    <location>
        <begin position="86"/>
        <end position="105"/>
    </location>
</feature>
<proteinExistence type="predicted"/>
<feature type="region of interest" description="Disordered" evidence="1">
    <location>
        <begin position="391"/>
        <end position="498"/>
    </location>
</feature>
<evidence type="ECO:0000313" key="3">
    <source>
        <dbReference type="Proteomes" id="UP001186944"/>
    </source>
</evidence>
<comment type="caution">
    <text evidence="2">The sequence shown here is derived from an EMBL/GenBank/DDBJ whole genome shotgun (WGS) entry which is preliminary data.</text>
</comment>
<feature type="region of interest" description="Disordered" evidence="1">
    <location>
        <begin position="269"/>
        <end position="333"/>
    </location>
</feature>
<name>A0AA88Y115_PINIB</name>
<feature type="compositionally biased region" description="Low complexity" evidence="1">
    <location>
        <begin position="295"/>
        <end position="305"/>
    </location>
</feature>
<feature type="compositionally biased region" description="Pro residues" evidence="1">
    <location>
        <begin position="1"/>
        <end position="10"/>
    </location>
</feature>
<feature type="region of interest" description="Disordered" evidence="1">
    <location>
        <begin position="613"/>
        <end position="637"/>
    </location>
</feature>
<dbReference type="Proteomes" id="UP001186944">
    <property type="component" value="Unassembled WGS sequence"/>
</dbReference>
<gene>
    <name evidence="2" type="ORF">FSP39_002198</name>
</gene>
<sequence>MDVPLPPPQMSPHGGHPKSAPSPQGFNQAALQFSPQGPRPAGPPGSHASALQSRQQRPAFQSAAVQVRQSLLQQQKLKQMREVEKQRLAQQQERQRQLMQRQLSQQFSQRFPQNMDNSQLPPFPENLAELMNSGNAPNVTLQRNQIPGPMSPRFGPGIQQQQHPNLSQLIGPNPPPPASPISPHFNQQPPKQWNMRNQQGMQSPMGIPSKSSQYNINRHRSLSGGTVTSGNQSSQFQFPEQFGTASGNGQMMMYNQQQSMYQNRIMRQMSLPPGRGSPRTPASPFGNSPDPLLMSPHSSISPNSSMRNPQTSQISPPYNQASMSSTNYGVPGSMTGLSNQPIMSQASTGGQGYQDFDMQLADLEKSGLGMGGGNTTSQYVKQEIRNICSARSDQKQLQTQQSMPQSAGQSMSQSLPQSMSQSGGQSLPQPGGQSMPQAAGQSMSQNMPQSGGLGQSMSHSMPQSMNSVQYSVAQSLQQQPSPALRSQSSTYDFDDSSEIPSDIIEDIHQMEKEHQTHAAFDINNFKEDDILKVKRQEAKHIYEQFRALANREKEITTTTTTAPLTENPEIKASTLFRNQLTTQRDGSQSSATPNLLQRLTSVEKQQVQVVAKEPRNMVEDIKPPDHKNSLLQQLLSE</sequence>
<evidence type="ECO:0000256" key="1">
    <source>
        <dbReference type="SAM" id="MobiDB-lite"/>
    </source>
</evidence>
<accession>A0AA88Y115</accession>
<feature type="compositionally biased region" description="Polar residues" evidence="1">
    <location>
        <begin position="21"/>
        <end position="35"/>
    </location>
</feature>
<dbReference type="EMBL" id="VSWD01000011">
    <property type="protein sequence ID" value="KAK3087138.1"/>
    <property type="molecule type" value="Genomic_DNA"/>
</dbReference>
<evidence type="ECO:0000313" key="2">
    <source>
        <dbReference type="EMBL" id="KAK3087138.1"/>
    </source>
</evidence>
<feature type="compositionally biased region" description="Polar residues" evidence="1">
    <location>
        <begin position="439"/>
        <end position="491"/>
    </location>
</feature>
<feature type="compositionally biased region" description="Polar residues" evidence="1">
    <location>
        <begin position="49"/>
        <end position="63"/>
    </location>
</feature>
<feature type="compositionally biased region" description="Low complexity" evidence="1">
    <location>
        <begin position="88"/>
        <end position="105"/>
    </location>
</feature>
<feature type="compositionally biased region" description="Basic and acidic residues" evidence="1">
    <location>
        <begin position="613"/>
        <end position="628"/>
    </location>
</feature>
<protein>
    <submittedName>
        <fullName evidence="2">Uncharacterized protein</fullName>
    </submittedName>
</protein>